<feature type="transmembrane region" description="Helical" evidence="6">
    <location>
        <begin position="89"/>
        <end position="117"/>
    </location>
</feature>
<dbReference type="InterPro" id="IPR047218">
    <property type="entry name" value="YocR/YhdH-like"/>
</dbReference>
<dbReference type="GO" id="GO:0016020">
    <property type="term" value="C:membrane"/>
    <property type="evidence" value="ECO:0007669"/>
    <property type="project" value="UniProtKB-SubCell"/>
</dbReference>
<gene>
    <name evidence="7" type="ORF">MNB_SV-5-868</name>
</gene>
<sequence>MSKNNTFSRVGFVLATAGSAVGLGNVIRFPFVMGENGGGAFFAVYMLSIIFMGASVMLSEMLIGYKGEAAATGSFEKLSTKGTKIWKGLGWGISSAANVIFSYYIILLAWIVGYVWLSATGSLPHTSKEAVDVFTAVRGDMVGTFVFGGAIFIASFYVVAKGITEGIEKLNLVLMPAILIIFIGMLLYSFTLSGFSEAVSFMFHVDFSKITMDVVISAVGMSFFTLSLGTGIVLAYSAALPKDVNLIKSIAYVVVLDTTIAVVSGLMIFSFLFTYGGDPSAGFGLVFITLSTVFANLGVWGHVLGVAFFVALLFAGITSSVSMVEPMMKSVHIRFNMSRQKAAIVLGIPTAILSTLVILSLGGYIVGGLLDKIDFTLSNILLPTGAMLTSIFVGWFMNKTDVIEGVNGKLGAFFNVWYVIVKYIAPVVLFLVLLSLVGVI</sequence>
<evidence type="ECO:0000256" key="5">
    <source>
        <dbReference type="ARBA" id="ARBA00023136"/>
    </source>
</evidence>
<dbReference type="PRINTS" id="PR00176">
    <property type="entry name" value="NANEUSMPORT"/>
</dbReference>
<dbReference type="CDD" id="cd10336">
    <property type="entry name" value="SLC6sbd_Tyt1-Like"/>
    <property type="match status" value="1"/>
</dbReference>
<feature type="transmembrane region" description="Helical" evidence="6">
    <location>
        <begin position="38"/>
        <end position="58"/>
    </location>
</feature>
<evidence type="ECO:0000313" key="7">
    <source>
        <dbReference type="EMBL" id="SFZ97721.1"/>
    </source>
</evidence>
<evidence type="ECO:0000256" key="1">
    <source>
        <dbReference type="ARBA" id="ARBA00004141"/>
    </source>
</evidence>
<feature type="transmembrane region" description="Helical" evidence="6">
    <location>
        <begin position="172"/>
        <end position="195"/>
    </location>
</feature>
<feature type="transmembrane region" description="Helical" evidence="6">
    <location>
        <begin position="417"/>
        <end position="439"/>
    </location>
</feature>
<protein>
    <submittedName>
        <fullName evidence="7">Putative transmembrane transport protein</fullName>
    </submittedName>
</protein>
<feature type="transmembrane region" description="Helical" evidence="6">
    <location>
        <begin position="306"/>
        <end position="324"/>
    </location>
</feature>
<feature type="transmembrane region" description="Helical" evidence="6">
    <location>
        <begin position="141"/>
        <end position="160"/>
    </location>
</feature>
<dbReference type="Pfam" id="PF00209">
    <property type="entry name" value="SNF"/>
    <property type="match status" value="2"/>
</dbReference>
<dbReference type="InterPro" id="IPR037272">
    <property type="entry name" value="SNS_sf"/>
</dbReference>
<keyword evidence="5 6" id="KW-0472">Membrane</keyword>
<dbReference type="EMBL" id="FPKX01000017">
    <property type="protein sequence ID" value="SFZ97721.1"/>
    <property type="molecule type" value="Genomic_DNA"/>
</dbReference>
<dbReference type="SUPFAM" id="SSF161070">
    <property type="entry name" value="SNF-like"/>
    <property type="match status" value="1"/>
</dbReference>
<keyword evidence="3 6" id="KW-0812">Transmembrane</keyword>
<dbReference type="InterPro" id="IPR000175">
    <property type="entry name" value="Na/ntran_symport"/>
</dbReference>
<dbReference type="NCBIfam" id="NF037979">
    <property type="entry name" value="Na_transp"/>
    <property type="match status" value="1"/>
</dbReference>
<feature type="transmembrane region" description="Helical" evidence="6">
    <location>
        <begin position="344"/>
        <end position="367"/>
    </location>
</feature>
<comment type="subcellular location">
    <subcellularLocation>
        <location evidence="1">Membrane</location>
        <topology evidence="1">Multi-pass membrane protein</topology>
    </subcellularLocation>
</comment>
<name>A0A1W1ECH2_9ZZZZ</name>
<evidence type="ECO:0000256" key="3">
    <source>
        <dbReference type="ARBA" id="ARBA00022692"/>
    </source>
</evidence>
<dbReference type="PANTHER" id="PTHR42948">
    <property type="entry name" value="TRANSPORTER"/>
    <property type="match status" value="1"/>
</dbReference>
<dbReference type="PROSITE" id="PS50267">
    <property type="entry name" value="NA_NEUROTRAN_SYMP_3"/>
    <property type="match status" value="1"/>
</dbReference>
<accession>A0A1W1ECH2</accession>
<organism evidence="7">
    <name type="scientific">hydrothermal vent metagenome</name>
    <dbReference type="NCBI Taxonomy" id="652676"/>
    <lineage>
        <taxon>unclassified sequences</taxon>
        <taxon>metagenomes</taxon>
        <taxon>ecological metagenomes</taxon>
    </lineage>
</organism>
<reference evidence="7" key="1">
    <citation type="submission" date="2016-10" db="EMBL/GenBank/DDBJ databases">
        <authorList>
            <person name="de Groot N.N."/>
        </authorList>
    </citation>
    <scope>NUCLEOTIDE SEQUENCE</scope>
</reference>
<feature type="transmembrane region" description="Helical" evidence="6">
    <location>
        <begin position="379"/>
        <end position="397"/>
    </location>
</feature>
<proteinExistence type="predicted"/>
<dbReference type="PANTHER" id="PTHR42948:SF1">
    <property type="entry name" value="TRANSPORTER"/>
    <property type="match status" value="1"/>
</dbReference>
<evidence type="ECO:0000256" key="2">
    <source>
        <dbReference type="ARBA" id="ARBA00022448"/>
    </source>
</evidence>
<dbReference type="AlphaFoldDB" id="A0A1W1ECH2"/>
<keyword evidence="2" id="KW-0813">Transport</keyword>
<feature type="transmembrane region" description="Helical" evidence="6">
    <location>
        <begin position="250"/>
        <end position="275"/>
    </location>
</feature>
<keyword evidence="4 6" id="KW-1133">Transmembrane helix</keyword>
<evidence type="ECO:0000256" key="6">
    <source>
        <dbReference type="SAM" id="Phobius"/>
    </source>
</evidence>
<feature type="transmembrane region" description="Helical" evidence="6">
    <location>
        <begin position="215"/>
        <end position="238"/>
    </location>
</feature>
<evidence type="ECO:0000256" key="4">
    <source>
        <dbReference type="ARBA" id="ARBA00022989"/>
    </source>
</evidence>
<feature type="transmembrane region" description="Helical" evidence="6">
    <location>
        <begin position="281"/>
        <end position="299"/>
    </location>
</feature>